<keyword evidence="1" id="KW-0175">Coiled coil</keyword>
<dbReference type="STRING" id="65489.A0A0D3GYQ0"/>
<dbReference type="Gramene" id="OBART08G09840.2">
    <property type="protein sequence ID" value="OBART08G09840.2"/>
    <property type="gene ID" value="OBART08G09840"/>
</dbReference>
<evidence type="ECO:0000313" key="3">
    <source>
        <dbReference type="Proteomes" id="UP000026960"/>
    </source>
</evidence>
<dbReference type="PaxDb" id="65489-OBART08G09840.2"/>
<feature type="coiled-coil region" evidence="1">
    <location>
        <begin position="11"/>
        <end position="45"/>
    </location>
</feature>
<reference evidence="2" key="1">
    <citation type="journal article" date="2009" name="Rice">
        <title>De Novo Next Generation Sequencing of Plant Genomes.</title>
        <authorList>
            <person name="Rounsley S."/>
            <person name="Marri P.R."/>
            <person name="Yu Y."/>
            <person name="He R."/>
            <person name="Sisneros N."/>
            <person name="Goicoechea J.L."/>
            <person name="Lee S.J."/>
            <person name="Angelova A."/>
            <person name="Kudrna D."/>
            <person name="Luo M."/>
            <person name="Affourtit J."/>
            <person name="Desany B."/>
            <person name="Knight J."/>
            <person name="Niazi F."/>
            <person name="Egholm M."/>
            <person name="Wing R.A."/>
        </authorList>
    </citation>
    <scope>NUCLEOTIDE SEQUENCE [LARGE SCALE GENOMIC DNA]</scope>
    <source>
        <strain evidence="2">cv. IRGC 105608</strain>
    </source>
</reference>
<evidence type="ECO:0000256" key="1">
    <source>
        <dbReference type="SAM" id="Coils"/>
    </source>
</evidence>
<accession>A0A0D3GYQ0</accession>
<dbReference type="HOGENOM" id="CLU_071711_0_0_1"/>
<name>A0A0D3GYQ0_9ORYZ</name>
<proteinExistence type="predicted"/>
<sequence length="236" mass="26249">MTPVTSLSTIITEWKEDIKELRAIMQDLAALLQELEKEKEEEAATGLAVMPTVDMPSVQSIRLVACMVEHEVAVQQTTEMSMTNALPAAAPSPRLSLRDVDCWKEQQASPLVAAVGGDATAVGGVEGRRILHSSVCILVFWRRYGREKPRIGFSLCFEWVDTTFHLGQSSGAGFKCRSPWLGCWVGPKSVLQLEDELLKKRGSFKICHERQHDGILAPVLQNLGEAWNILFDRNMD</sequence>
<evidence type="ECO:0000313" key="2">
    <source>
        <dbReference type="EnsemblPlants" id="OBART08G09840.2"/>
    </source>
</evidence>
<organism evidence="2">
    <name type="scientific">Oryza barthii</name>
    <dbReference type="NCBI Taxonomy" id="65489"/>
    <lineage>
        <taxon>Eukaryota</taxon>
        <taxon>Viridiplantae</taxon>
        <taxon>Streptophyta</taxon>
        <taxon>Embryophyta</taxon>
        <taxon>Tracheophyta</taxon>
        <taxon>Spermatophyta</taxon>
        <taxon>Magnoliopsida</taxon>
        <taxon>Liliopsida</taxon>
        <taxon>Poales</taxon>
        <taxon>Poaceae</taxon>
        <taxon>BOP clade</taxon>
        <taxon>Oryzoideae</taxon>
        <taxon>Oryzeae</taxon>
        <taxon>Oryzinae</taxon>
        <taxon>Oryza</taxon>
    </lineage>
</organism>
<dbReference type="AlphaFoldDB" id="A0A0D3GYQ0"/>
<protein>
    <submittedName>
        <fullName evidence="2">Uncharacterized protein</fullName>
    </submittedName>
</protein>
<reference evidence="2" key="2">
    <citation type="submission" date="2015-03" db="UniProtKB">
        <authorList>
            <consortium name="EnsemblPlants"/>
        </authorList>
    </citation>
    <scope>IDENTIFICATION</scope>
</reference>
<dbReference type="EnsemblPlants" id="OBART08G09840.2">
    <property type="protein sequence ID" value="OBART08G09840.2"/>
    <property type="gene ID" value="OBART08G09840"/>
</dbReference>
<keyword evidence="3" id="KW-1185">Reference proteome</keyword>
<dbReference type="Proteomes" id="UP000026960">
    <property type="component" value="Chromosome 8"/>
</dbReference>